<dbReference type="RefSeq" id="WP_092862499.1">
    <property type="nucleotide sequence ID" value="NZ_FOQH01000009.1"/>
</dbReference>
<feature type="signal peptide" evidence="1">
    <location>
        <begin position="1"/>
        <end position="40"/>
    </location>
</feature>
<dbReference type="InterPro" id="IPR006311">
    <property type="entry name" value="TAT_signal"/>
</dbReference>
<gene>
    <name evidence="1" type="primary">lptD</name>
    <name evidence="3" type="ORF">SAMN05216258_109112</name>
</gene>
<dbReference type="Proteomes" id="UP000199377">
    <property type="component" value="Unassembled WGS sequence"/>
</dbReference>
<keyword evidence="1" id="KW-0998">Cell outer membrane</keyword>
<keyword evidence="1" id="KW-0472">Membrane</keyword>
<protein>
    <recommendedName>
        <fullName evidence="1">LPS-assembly protein LptD</fullName>
    </recommendedName>
</protein>
<evidence type="ECO:0000259" key="2">
    <source>
        <dbReference type="Pfam" id="PF04453"/>
    </source>
</evidence>
<dbReference type="OrthoDB" id="9760225at2"/>
<comment type="caution">
    <text evidence="1">Lacks conserved residue(s) required for the propagation of feature annotation.</text>
</comment>
<sequence precursor="true">MQSRAPSADRSALRASRRRSALAVLLASAAALCAPPAAMAQESLSEMMAGESTQGPVSLVADRVEYDNEASTLIAEGNVEVYYGERTLTASRIVYQREFDRLTADGPIVLRGPEGATVLASAAELDTRLRNGIVRGAQAVMRDNLKFAATEGRRIDGRYNVMSRAVFSPCLVCPEDPTPLWRIRAERIVHDEEARTIHYEDATFDLFGVPVAWTPYFRHPDPTLERASGLLPPEYLQSSNFGYALKVPYYWVIDEQTDATVTPYVTTDDGLIVEGQFRRAFRRGSIALQGSVTQQDYDGSEELRGHIFGTGLYRLAEVEGGGIEAGFSLQQASDDGYLRRYEYTNDDRLESELFLRGSDAKGWGEISLVRFQSLRDNEPFGQIPMALPVFEGRRVWDGPLGTQFGATLSGYALKRTAGQDTVHGFGRVDVERQWLTDSGVQLTAFGAVRGDVWRLNDETPGTPDEEQRVAPIAALDMRYPLLRRDEGGDLLSPLLGAGAVTHVIEPIAQAVAAPYYSDVPPFPNEDSLVVEFDETSLFDVRRHAGYDGFEEGPRLNLGLRYARIADDGARLAAAAGRVFRTREIASFPAGLGLNKRESDWVGAWSLEIPDLVKLAHRVRVGDDLDLNRNEVYGAVTFENLEVAGSYVWLAQDAITTIDRHEVTAEARYALTRNWYVGGELQRDLQSERWVETEALVGYANECVDVAFYVGRHFTSTVDVPASTYIGARVNLWALGGAGAPGPKAGACAPRFE</sequence>
<evidence type="ECO:0000313" key="4">
    <source>
        <dbReference type="Proteomes" id="UP000199377"/>
    </source>
</evidence>
<dbReference type="Pfam" id="PF04453">
    <property type="entry name" value="LptD"/>
    <property type="match status" value="1"/>
</dbReference>
<evidence type="ECO:0000256" key="1">
    <source>
        <dbReference type="HAMAP-Rule" id="MF_01411"/>
    </source>
</evidence>
<feature type="domain" description="LptD C-terminal" evidence="2">
    <location>
        <begin position="324"/>
        <end position="674"/>
    </location>
</feature>
<accession>A0A1I3KWC0</accession>
<dbReference type="InterPro" id="IPR007543">
    <property type="entry name" value="LptD_C"/>
</dbReference>
<dbReference type="EMBL" id="FOQH01000009">
    <property type="protein sequence ID" value="SFI76793.1"/>
    <property type="molecule type" value="Genomic_DNA"/>
</dbReference>
<comment type="function">
    <text evidence="1">Involved in the assembly of lipopolysaccharide (LPS) at the surface of the outer membrane.</text>
</comment>
<comment type="subunit">
    <text evidence="1">Component of the lipopolysaccharide transport and assembly complex.</text>
</comment>
<comment type="similarity">
    <text evidence="1">Belongs to the LptD family.</text>
</comment>
<dbReference type="InterPro" id="IPR050218">
    <property type="entry name" value="LptD"/>
</dbReference>
<evidence type="ECO:0000313" key="3">
    <source>
        <dbReference type="EMBL" id="SFI76793.1"/>
    </source>
</evidence>
<keyword evidence="4" id="KW-1185">Reference proteome</keyword>
<dbReference type="HAMAP" id="MF_01411">
    <property type="entry name" value="LPS_assembly_LptD"/>
    <property type="match status" value="1"/>
</dbReference>
<keyword evidence="1" id="KW-0732">Signal</keyword>
<dbReference type="GO" id="GO:0015920">
    <property type="term" value="P:lipopolysaccharide transport"/>
    <property type="evidence" value="ECO:0007669"/>
    <property type="project" value="InterPro"/>
</dbReference>
<dbReference type="STRING" id="1114924.SAMN05216258_109112"/>
<comment type="subcellular location">
    <subcellularLocation>
        <location evidence="1">Cell outer membrane</location>
    </subcellularLocation>
</comment>
<dbReference type="PROSITE" id="PS51318">
    <property type="entry name" value="TAT"/>
    <property type="match status" value="1"/>
</dbReference>
<dbReference type="GO" id="GO:0043165">
    <property type="term" value="P:Gram-negative-bacterium-type cell outer membrane assembly"/>
    <property type="evidence" value="ECO:0007669"/>
    <property type="project" value="UniProtKB-UniRule"/>
</dbReference>
<name>A0A1I3KWC0_9RHOB</name>
<dbReference type="GO" id="GO:1990351">
    <property type="term" value="C:transporter complex"/>
    <property type="evidence" value="ECO:0007669"/>
    <property type="project" value="TreeGrafter"/>
</dbReference>
<dbReference type="InterPro" id="IPR020889">
    <property type="entry name" value="LipoPS_assembly_LptD"/>
</dbReference>
<dbReference type="PANTHER" id="PTHR30189">
    <property type="entry name" value="LPS-ASSEMBLY PROTEIN"/>
    <property type="match status" value="1"/>
</dbReference>
<reference evidence="3 4" key="1">
    <citation type="submission" date="2016-10" db="EMBL/GenBank/DDBJ databases">
        <authorList>
            <person name="de Groot N.N."/>
        </authorList>
    </citation>
    <scope>NUCLEOTIDE SEQUENCE [LARGE SCALE GENOMIC DNA]</scope>
    <source>
        <strain evidence="3 4">CGMCC 1.11030</strain>
    </source>
</reference>
<organism evidence="3 4">
    <name type="scientific">Albimonas pacifica</name>
    <dbReference type="NCBI Taxonomy" id="1114924"/>
    <lineage>
        <taxon>Bacteria</taxon>
        <taxon>Pseudomonadati</taxon>
        <taxon>Pseudomonadota</taxon>
        <taxon>Alphaproteobacteria</taxon>
        <taxon>Rhodobacterales</taxon>
        <taxon>Paracoccaceae</taxon>
        <taxon>Albimonas</taxon>
    </lineage>
</organism>
<dbReference type="PANTHER" id="PTHR30189:SF1">
    <property type="entry name" value="LPS-ASSEMBLY PROTEIN LPTD"/>
    <property type="match status" value="1"/>
</dbReference>
<feature type="chain" id="PRO_5011804418" description="LPS-assembly protein LptD" evidence="1">
    <location>
        <begin position="41"/>
        <end position="752"/>
    </location>
</feature>
<dbReference type="Gene3D" id="2.60.450.10">
    <property type="entry name" value="Lipopolysaccharide (LPS) transport protein A like domain"/>
    <property type="match status" value="1"/>
</dbReference>
<dbReference type="GO" id="GO:0009279">
    <property type="term" value="C:cell outer membrane"/>
    <property type="evidence" value="ECO:0007669"/>
    <property type="project" value="UniProtKB-SubCell"/>
</dbReference>
<proteinExistence type="inferred from homology"/>
<dbReference type="AlphaFoldDB" id="A0A1I3KWC0"/>